<dbReference type="RefSeq" id="WP_214963716.1">
    <property type="nucleotide sequence ID" value="NZ_JAGGNZ010000005.1"/>
</dbReference>
<evidence type="ECO:0000256" key="2">
    <source>
        <dbReference type="SAM" id="SignalP"/>
    </source>
</evidence>
<evidence type="ECO:0000256" key="1">
    <source>
        <dbReference type="SAM" id="Coils"/>
    </source>
</evidence>
<comment type="caution">
    <text evidence="3">The sequence shown here is derived from an EMBL/GenBank/DDBJ whole genome shotgun (WGS) entry which is preliminary data.</text>
</comment>
<feature type="signal peptide" evidence="2">
    <location>
        <begin position="1"/>
        <end position="26"/>
    </location>
</feature>
<accession>A0A944HJ82</accession>
<dbReference type="AlphaFoldDB" id="A0A944HJ82"/>
<keyword evidence="1" id="KW-0175">Coiled coil</keyword>
<dbReference type="EMBL" id="JAGGOB010000028">
    <property type="protein sequence ID" value="MBT2329788.1"/>
    <property type="molecule type" value="Genomic_DNA"/>
</dbReference>
<evidence type="ECO:0000313" key="3">
    <source>
        <dbReference type="EMBL" id="MBT2329788.1"/>
    </source>
</evidence>
<feature type="chain" id="PRO_5037198857" evidence="2">
    <location>
        <begin position="27"/>
        <end position="356"/>
    </location>
</feature>
<reference evidence="3" key="1">
    <citation type="submission" date="2021-03" db="EMBL/GenBank/DDBJ databases">
        <title>Genomic analysis provides insights into the functional capacity of soil bacteria communities inhabiting an altitudinal gradient in the Atacama Desert.</title>
        <authorList>
            <person name="Gonzalez M."/>
            <person name="Maldonado J."/>
            <person name="Maza F."/>
            <person name="Hodar C."/>
            <person name="Cortes M."/>
            <person name="Palma R."/>
            <person name="Andreani C."/>
            <person name="Gaete A."/>
            <person name="Vasquez-Dean J."/>
            <person name="Acuna V."/>
            <person name="Aguado M."/>
            <person name="Mandakovic D."/>
            <person name="Latorre M."/>
            <person name="Orellana A."/>
            <person name="Gutierrez R."/>
            <person name="Montecino M."/>
            <person name="Allende M."/>
            <person name="Maass A."/>
            <person name="Cambiazo V."/>
        </authorList>
    </citation>
    <scope>NUCLEOTIDE SEQUENCE</scope>
    <source>
        <strain evidence="3">ISL-25</strain>
    </source>
</reference>
<keyword evidence="2" id="KW-0732">Signal</keyword>
<dbReference type="Proteomes" id="UP000692896">
    <property type="component" value="Unassembled WGS sequence"/>
</dbReference>
<feature type="coiled-coil region" evidence="1">
    <location>
        <begin position="35"/>
        <end position="95"/>
    </location>
</feature>
<protein>
    <submittedName>
        <fullName evidence="3">Uncharacterized protein</fullName>
    </submittedName>
</protein>
<name>A0A944HJ82_PSEFL</name>
<gene>
    <name evidence="3" type="ORF">J7E47_13765</name>
</gene>
<sequence>MRLSRSQITFLTPLLVALLLAGDALAQRFGNNFYAQQQMQRQQQMQQQQMQMQRQQEQMRRQQEMARQQQAAMRRQQLEQQRIMQQRRNVAIQQRQISMERHRKAAIQRQEAQSKKIAQENISSNRQATNQGVLKYRNLEKYRQERLLRLKQEFFQTKQAEKKKADKRETVRLFSLTETFNSVSGGRSLSAYQPSKVHTTKELSTQRKTAQVSAKKIQASLTNNFNSSRKAKMTSIAFNQTSKNFRNCGQNCDSTLSLSEIRKIITSAQAPYKGSTVIGHALSKHGGRHPEIWGKATDAMDSWHAQAMRHLREIVRAPGEFRKSTNDKGISFIEKRLDDGRGIRLNMDGTFKGLIE</sequence>
<organism evidence="3 4">
    <name type="scientific">Pseudomonas fluorescens</name>
    <dbReference type="NCBI Taxonomy" id="294"/>
    <lineage>
        <taxon>Bacteria</taxon>
        <taxon>Pseudomonadati</taxon>
        <taxon>Pseudomonadota</taxon>
        <taxon>Gammaproteobacteria</taxon>
        <taxon>Pseudomonadales</taxon>
        <taxon>Pseudomonadaceae</taxon>
        <taxon>Pseudomonas</taxon>
    </lineage>
</organism>
<evidence type="ECO:0000313" key="4">
    <source>
        <dbReference type="Proteomes" id="UP000692896"/>
    </source>
</evidence>
<proteinExistence type="predicted"/>